<sequence length="358" mass="38117">MSISVASNLQTEHVTATIIEATAADALESIARTVGVDVAKQGEAFIVGELRATDRGVLVERCERLNPEDVETAINVALSDIGETRVYKGGVIVVSDRVSVLRRVRELIKELNHSDSPSWCVQLYIASLDESALRDLGIDTTPAAKVAISLAGDVAGSGLGVPLGLGGFIDASLESVLTAAAENGHGELVAEPLFLLTDDEQASFLRGKITPVPRRTVSAEGTVETTGYDEINTGLSIDVTARALADDLCRVSVQLEISEVVAIIEGAPERTADQFQTVADVKDGGSYLLGSIARQRKRQDRRKWLSVGRTNENEATNLYVFAKIYRTIPSSGFGPVSDPSDNNDGDQPSTESSLLPLP</sequence>
<gene>
    <name evidence="7" type="ORF">V22_30690</name>
</gene>
<evidence type="ECO:0000256" key="3">
    <source>
        <dbReference type="ARBA" id="ARBA00023136"/>
    </source>
</evidence>
<keyword evidence="2" id="KW-0732">Signal</keyword>
<name>A0A517TBQ7_9PLAN</name>
<reference evidence="7 8" key="1">
    <citation type="submission" date="2019-02" db="EMBL/GenBank/DDBJ databases">
        <title>Deep-cultivation of Planctomycetes and their phenomic and genomic characterization uncovers novel biology.</title>
        <authorList>
            <person name="Wiegand S."/>
            <person name="Jogler M."/>
            <person name="Boedeker C."/>
            <person name="Pinto D."/>
            <person name="Vollmers J."/>
            <person name="Rivas-Marin E."/>
            <person name="Kohn T."/>
            <person name="Peeters S.H."/>
            <person name="Heuer A."/>
            <person name="Rast P."/>
            <person name="Oberbeckmann S."/>
            <person name="Bunk B."/>
            <person name="Jeske O."/>
            <person name="Meyerdierks A."/>
            <person name="Storesund J.E."/>
            <person name="Kallscheuer N."/>
            <person name="Luecker S."/>
            <person name="Lage O.M."/>
            <person name="Pohl T."/>
            <person name="Merkel B.J."/>
            <person name="Hornburger P."/>
            <person name="Mueller R.-W."/>
            <person name="Bruemmer F."/>
            <person name="Labrenz M."/>
            <person name="Spormann A.M."/>
            <person name="Op den Camp H."/>
            <person name="Overmann J."/>
            <person name="Amann R."/>
            <person name="Jetten M.S.M."/>
            <person name="Mascher T."/>
            <person name="Medema M.H."/>
            <person name="Devos D.P."/>
            <person name="Kaster A.-K."/>
            <person name="Ovreas L."/>
            <person name="Rohde M."/>
            <person name="Galperin M.Y."/>
            <person name="Jogler C."/>
        </authorList>
    </citation>
    <scope>NUCLEOTIDE SEQUENCE [LARGE SCALE GENOMIC DNA]</scope>
    <source>
        <strain evidence="7 8">V22</strain>
    </source>
</reference>
<dbReference type="InterPro" id="IPR050810">
    <property type="entry name" value="Bact_Secretion_Sys_Channel"/>
</dbReference>
<feature type="domain" description="Type II/III secretion system secretin-like" evidence="6">
    <location>
        <begin position="180"/>
        <end position="303"/>
    </location>
</feature>
<dbReference type="InterPro" id="IPR004846">
    <property type="entry name" value="T2SS/T3SS_dom"/>
</dbReference>
<feature type="region of interest" description="Disordered" evidence="5">
    <location>
        <begin position="332"/>
        <end position="358"/>
    </location>
</feature>
<dbReference type="EMBL" id="CP036316">
    <property type="protein sequence ID" value="QDT65807.1"/>
    <property type="molecule type" value="Genomic_DNA"/>
</dbReference>
<evidence type="ECO:0000259" key="6">
    <source>
        <dbReference type="Pfam" id="PF00263"/>
    </source>
</evidence>
<dbReference type="PANTHER" id="PTHR30332:SF24">
    <property type="entry name" value="SECRETIN GSPD-RELATED"/>
    <property type="match status" value="1"/>
</dbReference>
<evidence type="ECO:0000313" key="8">
    <source>
        <dbReference type="Proteomes" id="UP000319976"/>
    </source>
</evidence>
<protein>
    <submittedName>
        <fullName evidence="7">Bacterial type II and III secretion system protein</fullName>
    </submittedName>
</protein>
<dbReference type="Proteomes" id="UP000319976">
    <property type="component" value="Chromosome"/>
</dbReference>
<dbReference type="Pfam" id="PF00263">
    <property type="entry name" value="Secretin"/>
    <property type="match status" value="1"/>
</dbReference>
<evidence type="ECO:0000256" key="2">
    <source>
        <dbReference type="ARBA" id="ARBA00022729"/>
    </source>
</evidence>
<dbReference type="PANTHER" id="PTHR30332">
    <property type="entry name" value="PROBABLE GENERAL SECRETION PATHWAY PROTEIN D"/>
    <property type="match status" value="1"/>
</dbReference>
<dbReference type="KEGG" id="chya:V22_30690"/>
<evidence type="ECO:0000256" key="1">
    <source>
        <dbReference type="ARBA" id="ARBA00004370"/>
    </source>
</evidence>
<dbReference type="AlphaFoldDB" id="A0A517TBQ7"/>
<evidence type="ECO:0000256" key="5">
    <source>
        <dbReference type="SAM" id="MobiDB-lite"/>
    </source>
</evidence>
<dbReference type="GO" id="GO:0015627">
    <property type="term" value="C:type II protein secretion system complex"/>
    <property type="evidence" value="ECO:0007669"/>
    <property type="project" value="TreeGrafter"/>
</dbReference>
<comment type="subcellular location">
    <subcellularLocation>
        <location evidence="1">Membrane</location>
    </subcellularLocation>
</comment>
<organism evidence="7 8">
    <name type="scientific">Calycomorphotria hydatis</name>
    <dbReference type="NCBI Taxonomy" id="2528027"/>
    <lineage>
        <taxon>Bacteria</taxon>
        <taxon>Pseudomonadati</taxon>
        <taxon>Planctomycetota</taxon>
        <taxon>Planctomycetia</taxon>
        <taxon>Planctomycetales</taxon>
        <taxon>Planctomycetaceae</taxon>
        <taxon>Calycomorphotria</taxon>
    </lineage>
</organism>
<proteinExistence type="inferred from homology"/>
<evidence type="ECO:0000256" key="4">
    <source>
        <dbReference type="RuleBase" id="RU004003"/>
    </source>
</evidence>
<keyword evidence="8" id="KW-1185">Reference proteome</keyword>
<dbReference type="GO" id="GO:0009306">
    <property type="term" value="P:protein secretion"/>
    <property type="evidence" value="ECO:0007669"/>
    <property type="project" value="InterPro"/>
</dbReference>
<comment type="similarity">
    <text evidence="4">Belongs to the bacterial secretin family.</text>
</comment>
<evidence type="ECO:0000313" key="7">
    <source>
        <dbReference type="EMBL" id="QDT65807.1"/>
    </source>
</evidence>
<feature type="compositionally biased region" description="Polar residues" evidence="5">
    <location>
        <begin position="339"/>
        <end position="358"/>
    </location>
</feature>
<keyword evidence="3" id="KW-0472">Membrane</keyword>
<dbReference type="GO" id="GO:0016020">
    <property type="term" value="C:membrane"/>
    <property type="evidence" value="ECO:0007669"/>
    <property type="project" value="UniProtKB-SubCell"/>
</dbReference>
<accession>A0A517TBQ7</accession>